<evidence type="ECO:0000259" key="2">
    <source>
        <dbReference type="PROSITE" id="PS51084"/>
    </source>
</evidence>
<evidence type="ECO:0000256" key="1">
    <source>
        <dbReference type="PROSITE-ProRule" id="PRU00464"/>
    </source>
</evidence>
<name>A0ABS6EP85_9FIRM</name>
<evidence type="ECO:0000313" key="3">
    <source>
        <dbReference type="EMBL" id="MBU5489402.1"/>
    </source>
</evidence>
<feature type="short sequence motif" description="Histidine triad motif" evidence="1">
    <location>
        <begin position="96"/>
        <end position="100"/>
    </location>
</feature>
<proteinExistence type="predicted"/>
<dbReference type="CDD" id="cd01276">
    <property type="entry name" value="PKCI_related"/>
    <property type="match status" value="1"/>
</dbReference>
<dbReference type="EMBL" id="JAHLQI010000001">
    <property type="protein sequence ID" value="MBU5489402.1"/>
    <property type="molecule type" value="Genomic_DNA"/>
</dbReference>
<sequence>MTDCLFCKIISGEIPSVKVYEDEYCYAFNDIAPAAPSHFLVIPKQHIPSAAAVTPENSMIVAKCFEAIAKITKEKGIESFRIVSNIGEQAQQSVFHLHFHVLSGRDMTWPPG</sequence>
<dbReference type="PANTHER" id="PTHR23089">
    <property type="entry name" value="HISTIDINE TRIAD HIT PROTEIN"/>
    <property type="match status" value="1"/>
</dbReference>
<dbReference type="InterPro" id="IPR019808">
    <property type="entry name" value="Histidine_triad_CS"/>
</dbReference>
<protein>
    <submittedName>
        <fullName evidence="3">Histidine triad nucleotide-binding protein</fullName>
    </submittedName>
</protein>
<keyword evidence="4" id="KW-1185">Reference proteome</keyword>
<organism evidence="3 4">
    <name type="scientific">Butyricicoccus intestinisimiae</name>
    <dbReference type="NCBI Taxonomy" id="2841509"/>
    <lineage>
        <taxon>Bacteria</taxon>
        <taxon>Bacillati</taxon>
        <taxon>Bacillota</taxon>
        <taxon>Clostridia</taxon>
        <taxon>Eubacteriales</taxon>
        <taxon>Butyricicoccaceae</taxon>
        <taxon>Butyricicoccus</taxon>
    </lineage>
</organism>
<comment type="caution">
    <text evidence="3">The sequence shown here is derived from an EMBL/GenBank/DDBJ whole genome shotgun (WGS) entry which is preliminary data.</text>
</comment>
<gene>
    <name evidence="3" type="ORF">KQI75_01965</name>
</gene>
<dbReference type="PROSITE" id="PS00892">
    <property type="entry name" value="HIT_1"/>
    <property type="match status" value="1"/>
</dbReference>
<dbReference type="InterPro" id="IPR011146">
    <property type="entry name" value="HIT-like"/>
</dbReference>
<accession>A0ABS6EP85</accession>
<dbReference type="InterPro" id="IPR001310">
    <property type="entry name" value="Histidine_triad_HIT"/>
</dbReference>
<dbReference type="Pfam" id="PF11969">
    <property type="entry name" value="DcpS_C"/>
    <property type="match status" value="1"/>
</dbReference>
<feature type="domain" description="HIT" evidence="2">
    <location>
        <begin position="5"/>
        <end position="112"/>
    </location>
</feature>
<evidence type="ECO:0000313" key="4">
    <source>
        <dbReference type="Proteomes" id="UP000783588"/>
    </source>
</evidence>
<reference evidence="3 4" key="1">
    <citation type="submission" date="2021-06" db="EMBL/GenBank/DDBJ databases">
        <authorList>
            <person name="Sun Q."/>
            <person name="Li D."/>
        </authorList>
    </citation>
    <scope>NUCLEOTIDE SEQUENCE [LARGE SCALE GENOMIC DNA]</scope>
    <source>
        <strain evidence="3 4">MSJd-7</strain>
    </source>
</reference>
<dbReference type="RefSeq" id="WP_216468998.1">
    <property type="nucleotide sequence ID" value="NZ_JAHLQI010000001.1"/>
</dbReference>
<dbReference type="PROSITE" id="PS51084">
    <property type="entry name" value="HIT_2"/>
    <property type="match status" value="1"/>
</dbReference>
<dbReference type="Proteomes" id="UP000783588">
    <property type="component" value="Unassembled WGS sequence"/>
</dbReference>